<sequence>MTGQATVPGADISLDDLPLRDNLRGKKPYGAPQLTVPVQLNTNENPHPPSRALIDDVAESIRIAAADLHRYPDRDAVALRGDLAEYLTRQTGIAVDTDNVWAANGSNEILQQLLQAFGGPGRSALGFVPSYSMHPIISEGIDTEWIEAKRNADFALDVDYAVAAIAERSPNVVFVTSPNNPTGHSIPQDDLARILEAAPGIVVVDEAYGEFSAQPSALALIDRFPAKLVVTRTMSKAFAFAGGRLGYLVAAPAVIDAMLLVRLPYHLSVVTQAAARAALRHADETLGSVAELAAQRDRVATALAEIGFDVIPSDANFLLFGRFTDASASWQRYLDHGVLIRDVGIPGYLRTTIGLAAENDELLKVSRILVHTDVTPR</sequence>
<dbReference type="Proteomes" id="UP000323876">
    <property type="component" value="Unassembled WGS sequence"/>
</dbReference>
<dbReference type="AlphaFoldDB" id="A0A5N0E9A8"/>
<dbReference type="Gene3D" id="3.90.1150.10">
    <property type="entry name" value="Aspartate Aminotransferase, domain 1"/>
    <property type="match status" value="1"/>
</dbReference>
<organism evidence="11 12">
    <name type="scientific">Nocardia colli</name>
    <dbReference type="NCBI Taxonomy" id="2545717"/>
    <lineage>
        <taxon>Bacteria</taxon>
        <taxon>Bacillati</taxon>
        <taxon>Actinomycetota</taxon>
        <taxon>Actinomycetes</taxon>
        <taxon>Mycobacteriales</taxon>
        <taxon>Nocardiaceae</taxon>
        <taxon>Nocardia</taxon>
    </lineage>
</organism>
<accession>A0A5N0E9A8</accession>
<keyword evidence="12" id="KW-1185">Reference proteome</keyword>
<dbReference type="HAMAP" id="MF_01023">
    <property type="entry name" value="HisC_aminotrans_2"/>
    <property type="match status" value="1"/>
</dbReference>
<dbReference type="Gene3D" id="3.40.640.10">
    <property type="entry name" value="Type I PLP-dependent aspartate aminotransferase-like (Major domain)"/>
    <property type="match status" value="1"/>
</dbReference>
<evidence type="ECO:0000256" key="8">
    <source>
        <dbReference type="ARBA" id="ARBA00023102"/>
    </source>
</evidence>
<dbReference type="EC" id="2.6.1.9" evidence="9"/>
<keyword evidence="6 9" id="KW-0808">Transferase</keyword>
<comment type="subunit">
    <text evidence="3 9">Homodimer.</text>
</comment>
<keyword evidence="7 9" id="KW-0663">Pyridoxal phosphate</keyword>
<dbReference type="OrthoDB" id="9809616at2"/>
<feature type="domain" description="Aminotransferase class I/classII large" evidence="10">
    <location>
        <begin position="38"/>
        <end position="363"/>
    </location>
</feature>
<comment type="similarity">
    <text evidence="2 9">Belongs to the class-II pyridoxal-phosphate-dependent aminotransferase family. Histidinol-phosphate aminotransferase subfamily.</text>
</comment>
<feature type="modified residue" description="N6-(pyridoxal phosphate)lysine" evidence="9">
    <location>
        <position position="236"/>
    </location>
</feature>
<dbReference type="PANTHER" id="PTHR42885:SF2">
    <property type="entry name" value="HISTIDINOL-PHOSPHATE AMINOTRANSFERASE"/>
    <property type="match status" value="1"/>
</dbReference>
<proteinExistence type="inferred from homology"/>
<dbReference type="SUPFAM" id="SSF53383">
    <property type="entry name" value="PLP-dependent transferases"/>
    <property type="match status" value="1"/>
</dbReference>
<dbReference type="CDD" id="cd00609">
    <property type="entry name" value="AAT_like"/>
    <property type="match status" value="1"/>
</dbReference>
<dbReference type="InterPro" id="IPR005861">
    <property type="entry name" value="HisP_aminotrans"/>
</dbReference>
<dbReference type="NCBIfam" id="TIGR01141">
    <property type="entry name" value="hisC"/>
    <property type="match status" value="1"/>
</dbReference>
<dbReference type="InterPro" id="IPR004839">
    <property type="entry name" value="Aminotransferase_I/II_large"/>
</dbReference>
<dbReference type="InterPro" id="IPR015424">
    <property type="entry name" value="PyrdxlP-dep_Trfase"/>
</dbReference>
<gene>
    <name evidence="9" type="primary">hisC</name>
    <name evidence="11" type="ORF">F3087_36370</name>
</gene>
<keyword evidence="4 9" id="KW-0032">Aminotransferase</keyword>
<evidence type="ECO:0000256" key="9">
    <source>
        <dbReference type="HAMAP-Rule" id="MF_01023"/>
    </source>
</evidence>
<evidence type="ECO:0000256" key="2">
    <source>
        <dbReference type="ARBA" id="ARBA00007970"/>
    </source>
</evidence>
<reference evidence="11 12" key="1">
    <citation type="submission" date="2019-09" db="EMBL/GenBank/DDBJ databases">
        <authorList>
            <person name="Wang X."/>
        </authorList>
    </citation>
    <scope>NUCLEOTIDE SEQUENCE [LARGE SCALE GENOMIC DNA]</scope>
    <source>
        <strain evidence="11 12">CICC 11023</strain>
    </source>
</reference>
<evidence type="ECO:0000259" key="10">
    <source>
        <dbReference type="Pfam" id="PF00155"/>
    </source>
</evidence>
<dbReference type="GO" id="GO:0000105">
    <property type="term" value="P:L-histidine biosynthetic process"/>
    <property type="evidence" value="ECO:0007669"/>
    <property type="project" value="UniProtKB-UniRule"/>
</dbReference>
<protein>
    <recommendedName>
        <fullName evidence="9">Histidinol-phosphate aminotransferase</fullName>
        <ecNumber evidence="9">2.6.1.9</ecNumber>
    </recommendedName>
    <alternativeName>
        <fullName evidence="9">Imidazole acetol-phosphate transaminase</fullName>
    </alternativeName>
</protein>
<comment type="catalytic activity">
    <reaction evidence="9">
        <text>L-histidinol phosphate + 2-oxoglutarate = 3-(imidazol-4-yl)-2-oxopropyl phosphate + L-glutamate</text>
        <dbReference type="Rhea" id="RHEA:23744"/>
        <dbReference type="ChEBI" id="CHEBI:16810"/>
        <dbReference type="ChEBI" id="CHEBI:29985"/>
        <dbReference type="ChEBI" id="CHEBI:57766"/>
        <dbReference type="ChEBI" id="CHEBI:57980"/>
        <dbReference type="EC" id="2.6.1.9"/>
    </reaction>
</comment>
<dbReference type="InterPro" id="IPR001917">
    <property type="entry name" value="Aminotrans_II_pyridoxalP_BS"/>
</dbReference>
<evidence type="ECO:0000256" key="7">
    <source>
        <dbReference type="ARBA" id="ARBA00022898"/>
    </source>
</evidence>
<dbReference type="RefSeq" id="WP_150406647.1">
    <property type="nucleotide sequence ID" value="NZ_VXLC01000023.1"/>
</dbReference>
<name>A0A5N0E9A8_9NOCA</name>
<evidence type="ECO:0000256" key="5">
    <source>
        <dbReference type="ARBA" id="ARBA00022605"/>
    </source>
</evidence>
<dbReference type="PROSITE" id="PS00599">
    <property type="entry name" value="AA_TRANSFER_CLASS_2"/>
    <property type="match status" value="1"/>
</dbReference>
<evidence type="ECO:0000256" key="3">
    <source>
        <dbReference type="ARBA" id="ARBA00011738"/>
    </source>
</evidence>
<dbReference type="InterPro" id="IPR015422">
    <property type="entry name" value="PyrdxlP-dep_Trfase_small"/>
</dbReference>
<evidence type="ECO:0000313" key="11">
    <source>
        <dbReference type="EMBL" id="KAA8884121.1"/>
    </source>
</evidence>
<dbReference type="PANTHER" id="PTHR42885">
    <property type="entry name" value="HISTIDINOL-PHOSPHATE AMINOTRANSFERASE-RELATED"/>
    <property type="match status" value="1"/>
</dbReference>
<evidence type="ECO:0000256" key="6">
    <source>
        <dbReference type="ARBA" id="ARBA00022679"/>
    </source>
</evidence>
<comment type="cofactor">
    <cofactor evidence="1 9">
        <name>pyridoxal 5'-phosphate</name>
        <dbReference type="ChEBI" id="CHEBI:597326"/>
    </cofactor>
</comment>
<comment type="pathway">
    <text evidence="9">Amino-acid biosynthesis; L-histidine biosynthesis; L-histidine from 5-phospho-alpha-D-ribose 1-diphosphate: step 7/9.</text>
</comment>
<keyword evidence="5 9" id="KW-0028">Amino-acid biosynthesis</keyword>
<dbReference type="Pfam" id="PF00155">
    <property type="entry name" value="Aminotran_1_2"/>
    <property type="match status" value="1"/>
</dbReference>
<keyword evidence="8 9" id="KW-0368">Histidine biosynthesis</keyword>
<dbReference type="GO" id="GO:0004400">
    <property type="term" value="F:histidinol-phosphate transaminase activity"/>
    <property type="evidence" value="ECO:0007669"/>
    <property type="project" value="UniProtKB-UniRule"/>
</dbReference>
<evidence type="ECO:0000313" key="12">
    <source>
        <dbReference type="Proteomes" id="UP000323876"/>
    </source>
</evidence>
<dbReference type="UniPathway" id="UPA00031">
    <property type="reaction ID" value="UER00012"/>
</dbReference>
<comment type="caution">
    <text evidence="11">The sequence shown here is derived from an EMBL/GenBank/DDBJ whole genome shotgun (WGS) entry which is preliminary data.</text>
</comment>
<dbReference type="GO" id="GO:0030170">
    <property type="term" value="F:pyridoxal phosphate binding"/>
    <property type="evidence" value="ECO:0007669"/>
    <property type="project" value="InterPro"/>
</dbReference>
<dbReference type="NCBIfam" id="NF002877">
    <property type="entry name" value="PRK03317.1"/>
    <property type="match status" value="1"/>
</dbReference>
<dbReference type="InterPro" id="IPR015421">
    <property type="entry name" value="PyrdxlP-dep_Trfase_major"/>
</dbReference>
<evidence type="ECO:0000256" key="1">
    <source>
        <dbReference type="ARBA" id="ARBA00001933"/>
    </source>
</evidence>
<dbReference type="EMBL" id="VXLC01000023">
    <property type="protein sequence ID" value="KAA8884121.1"/>
    <property type="molecule type" value="Genomic_DNA"/>
</dbReference>
<evidence type="ECO:0000256" key="4">
    <source>
        <dbReference type="ARBA" id="ARBA00022576"/>
    </source>
</evidence>